<evidence type="ECO:0000313" key="2">
    <source>
        <dbReference type="Proteomes" id="UP000181884"/>
    </source>
</evidence>
<accession>A0A1L8RK79</accession>
<name>A0A1L8RK79_9ENTE</name>
<dbReference type="Proteomes" id="UP000181884">
    <property type="component" value="Unassembled WGS sequence"/>
</dbReference>
<dbReference type="PANTHER" id="PTHR48100">
    <property type="entry name" value="BROAD-SPECIFICITY PHOSPHATASE YOR283W-RELATED"/>
    <property type="match status" value="1"/>
</dbReference>
<dbReference type="GO" id="GO:0005737">
    <property type="term" value="C:cytoplasm"/>
    <property type="evidence" value="ECO:0007669"/>
    <property type="project" value="TreeGrafter"/>
</dbReference>
<dbReference type="STRING" id="214095.RU97_GL000399"/>
<dbReference type="Pfam" id="PF00300">
    <property type="entry name" value="His_Phos_1"/>
    <property type="match status" value="1"/>
</dbReference>
<keyword evidence="2" id="KW-1185">Reference proteome</keyword>
<dbReference type="InterPro" id="IPR050275">
    <property type="entry name" value="PGM_Phosphatase"/>
</dbReference>
<dbReference type="SUPFAM" id="SSF53254">
    <property type="entry name" value="Phosphoglycerate mutase-like"/>
    <property type="match status" value="1"/>
</dbReference>
<dbReference type="EMBL" id="JXKH01000001">
    <property type="protein sequence ID" value="OJG20166.1"/>
    <property type="molecule type" value="Genomic_DNA"/>
</dbReference>
<dbReference type="InterPro" id="IPR029033">
    <property type="entry name" value="His_PPase_superfam"/>
</dbReference>
<evidence type="ECO:0000313" key="1">
    <source>
        <dbReference type="EMBL" id="OJG20166.1"/>
    </source>
</evidence>
<organism evidence="1 2">
    <name type="scientific">Enterococcus canis</name>
    <dbReference type="NCBI Taxonomy" id="214095"/>
    <lineage>
        <taxon>Bacteria</taxon>
        <taxon>Bacillati</taxon>
        <taxon>Bacillota</taxon>
        <taxon>Bacilli</taxon>
        <taxon>Lactobacillales</taxon>
        <taxon>Enterococcaceae</taxon>
        <taxon>Enterococcus</taxon>
    </lineage>
</organism>
<dbReference type="Gene3D" id="3.40.50.1240">
    <property type="entry name" value="Phosphoglycerate mutase-like"/>
    <property type="match status" value="1"/>
</dbReference>
<dbReference type="InterPro" id="IPR013078">
    <property type="entry name" value="His_Pase_superF_clade-1"/>
</dbReference>
<dbReference type="GO" id="GO:0016791">
    <property type="term" value="F:phosphatase activity"/>
    <property type="evidence" value="ECO:0007669"/>
    <property type="project" value="TreeGrafter"/>
</dbReference>
<dbReference type="SMART" id="SM00855">
    <property type="entry name" value="PGAM"/>
    <property type="match status" value="1"/>
</dbReference>
<protein>
    <submittedName>
        <fullName evidence="1">Phosphoglycerate mutase</fullName>
    </submittedName>
</protein>
<proteinExistence type="predicted"/>
<comment type="caution">
    <text evidence="1">The sequence shown here is derived from an EMBL/GenBank/DDBJ whole genome shotgun (WGS) entry which is preliminary data.</text>
</comment>
<dbReference type="RefSeq" id="WP_067392299.1">
    <property type="nucleotide sequence ID" value="NZ_JXKH01000001.1"/>
</dbReference>
<dbReference type="AlphaFoldDB" id="A0A1L8RK79"/>
<gene>
    <name evidence="1" type="ORF">RU97_GL000399</name>
</gene>
<dbReference type="CDD" id="cd07067">
    <property type="entry name" value="HP_PGM_like"/>
    <property type="match status" value="1"/>
</dbReference>
<reference evidence="1 2" key="1">
    <citation type="submission" date="2014-12" db="EMBL/GenBank/DDBJ databases">
        <title>Draft genome sequences of 29 type strains of Enterococci.</title>
        <authorList>
            <person name="Zhong Z."/>
            <person name="Sun Z."/>
            <person name="Liu W."/>
            <person name="Zhang W."/>
            <person name="Zhang H."/>
        </authorList>
    </citation>
    <scope>NUCLEOTIDE SEQUENCE [LARGE SCALE GENOMIC DNA]</scope>
    <source>
        <strain evidence="1 2">DSM 17029</strain>
    </source>
</reference>
<dbReference type="PANTHER" id="PTHR48100:SF59">
    <property type="entry name" value="ADENOSYLCOBALAMIN_ALPHA-RIBAZOLE PHOSPHATASE"/>
    <property type="match status" value="1"/>
</dbReference>
<sequence length="173" mass="19584">MNVYFVRHGEPDFEPVNQAGYVGYGRDLSGLTAAGRKDAQKKAQDARLAKATLVLSSPYTRALETAHYFAEGRQLVVELGLHEWRPDKTGRQLTSGAEAVAAFEQYSLTPEQVPADFFMTYETRQEIVARVEDTLARYQQYEQVIVVTHGIVIRTMTGRKGPIEYCEIVEWHN</sequence>